<reference evidence="3 4" key="2">
    <citation type="journal article" date="2013" name="PLoS ONE">
        <title>INDIGO - INtegrated Data Warehouse of MIcrobial GenOmes with Examples from the Red Sea Extremophiles.</title>
        <authorList>
            <person name="Alam I."/>
            <person name="Antunes A."/>
            <person name="Kamau A.A."/>
            <person name="Ba Alawi W."/>
            <person name="Kalkatawi M."/>
            <person name="Stingl U."/>
            <person name="Bajic V.B."/>
        </authorList>
    </citation>
    <scope>NUCLEOTIDE SEQUENCE [LARGE SCALE GENOMIC DNA]</scope>
    <source>
        <strain evidence="3 4">SARL4B</strain>
    </source>
</reference>
<dbReference type="Gene3D" id="3.30.300.90">
    <property type="entry name" value="BolA-like"/>
    <property type="match status" value="1"/>
</dbReference>
<evidence type="ECO:0000256" key="1">
    <source>
        <dbReference type="ARBA" id="ARBA00005578"/>
    </source>
</evidence>
<keyword evidence="3" id="KW-0436">Ligase</keyword>
<dbReference type="InterPro" id="IPR050961">
    <property type="entry name" value="BolA/IbaG_stress_morph_reg"/>
</dbReference>
<dbReference type="GeneID" id="23798457"/>
<dbReference type="EMBL" id="AFNT02000008">
    <property type="protein sequence ID" value="ERJ06950.1"/>
    <property type="molecule type" value="Genomic_DNA"/>
</dbReference>
<evidence type="ECO:0000313" key="2">
    <source>
        <dbReference type="EMBL" id="CCQ32349.1"/>
    </source>
</evidence>
<sequence length="79" mass="8751">MDSAEVERRIEEGIPDATATVTYPRPNDTDHLAATVVSPAFAEKSLVEQHELVYDTLDDVLTTEIHALKVTTRTPEEAE</sequence>
<dbReference type="EC" id="6.3.5.3" evidence="3"/>
<dbReference type="PANTHER" id="PTHR46229">
    <property type="entry name" value="BOLA TRANSCRIPTION REGULATOR"/>
    <property type="match status" value="1"/>
</dbReference>
<dbReference type="HOGENOM" id="CLU_109462_4_2_2"/>
<dbReference type="RefSeq" id="WP_008525072.1">
    <property type="nucleotide sequence ID" value="NC_021921.1"/>
</dbReference>
<dbReference type="Proteomes" id="UP000003861">
    <property type="component" value="Unassembled WGS sequence"/>
</dbReference>
<dbReference type="AlphaFoldDB" id="F7PHV6"/>
<dbReference type="Proteomes" id="UP000015381">
    <property type="component" value="Chromosome I"/>
</dbReference>
<dbReference type="STRING" id="1033806.HTIA_0198"/>
<dbReference type="InterPro" id="IPR002634">
    <property type="entry name" value="BolA"/>
</dbReference>
<gene>
    <name evidence="3" type="ORF">HLRTI_001028</name>
    <name evidence="2" type="ORF">HTIA_0198</name>
</gene>
<reference evidence="3 4" key="1">
    <citation type="journal article" date="2011" name="J. Bacteriol.">
        <title>Genome sequence of Halorhabdus tiamatea, the first archaeon isolated from a deep-sea anoxic brine lake.</title>
        <authorList>
            <person name="Antunes A."/>
            <person name="Alam I."/>
            <person name="Bajic V.B."/>
            <person name="Stingl U."/>
        </authorList>
    </citation>
    <scope>NUCLEOTIDE SEQUENCE [LARGE SCALE GENOMIC DNA]</scope>
    <source>
        <strain evidence="3 4">SARL4B</strain>
    </source>
</reference>
<comment type="similarity">
    <text evidence="1">Belongs to the BolA/IbaG family.</text>
</comment>
<keyword evidence="5" id="KW-1185">Reference proteome</keyword>
<dbReference type="KEGG" id="hti:HTIA_0198"/>
<dbReference type="GO" id="GO:0004642">
    <property type="term" value="F:phosphoribosylformylglycinamidine synthase activity"/>
    <property type="evidence" value="ECO:0007669"/>
    <property type="project" value="UniProtKB-EC"/>
</dbReference>
<dbReference type="OrthoDB" id="155092at2157"/>
<reference evidence="2 5" key="3">
    <citation type="journal article" date="2014" name="Environ. Microbiol.">
        <title>Halorhabdus tiamatea: proteogenomics and glycosidase activity measurements identify the first cultivated euryarchaeon from a deep-sea anoxic brine lake as potential polysaccharide degrader.</title>
        <authorList>
            <person name="Werner J."/>
            <person name="Ferrer M."/>
            <person name="Michel G."/>
            <person name="Mann A.J."/>
            <person name="Huang S."/>
            <person name="Juarez S."/>
            <person name="Ciordia S."/>
            <person name="Albar J.P."/>
            <person name="Alcaide M."/>
            <person name="La Cono V."/>
            <person name="Yakimov M.M."/>
            <person name="Antunes A."/>
            <person name="Taborda M."/>
            <person name="Da Costa M.S."/>
            <person name="Amann R.I."/>
            <person name="Gloeckner F.O."/>
            <person name="Golyshina O.V."/>
            <person name="Golyshin P.N."/>
            <person name="Teeling H."/>
        </authorList>
    </citation>
    <scope>NUCLEOTIDE SEQUENCE [LARGE SCALE GENOMIC DNA]</scope>
    <source>
        <strain evidence="5">SARL4B</strain>
        <strain evidence="2">Type strain: SARL4B</strain>
    </source>
</reference>
<accession>F7PHV6</accession>
<dbReference type="PIRSF" id="PIRSF003113">
    <property type="entry name" value="BolA"/>
    <property type="match status" value="1"/>
</dbReference>
<protein>
    <submittedName>
        <fullName evidence="2">BolA family protein</fullName>
    </submittedName>
    <submittedName>
        <fullName evidence="3">Phosphoribosylformylglycinamidine synthase protein</fullName>
        <ecNumber evidence="3">6.3.5.3</ecNumber>
    </submittedName>
</protein>
<evidence type="ECO:0000313" key="3">
    <source>
        <dbReference type="EMBL" id="ERJ06950.1"/>
    </source>
</evidence>
<dbReference type="SUPFAM" id="SSF82657">
    <property type="entry name" value="BolA-like"/>
    <property type="match status" value="1"/>
</dbReference>
<evidence type="ECO:0000313" key="4">
    <source>
        <dbReference type="Proteomes" id="UP000003861"/>
    </source>
</evidence>
<dbReference type="EMBL" id="HF571520">
    <property type="protein sequence ID" value="CCQ32349.1"/>
    <property type="molecule type" value="Genomic_DNA"/>
</dbReference>
<proteinExistence type="inferred from homology"/>
<name>F7PHV6_9EURY</name>
<dbReference type="InterPro" id="IPR036065">
    <property type="entry name" value="BolA-like_sf"/>
</dbReference>
<dbReference type="Pfam" id="PF01722">
    <property type="entry name" value="BolA"/>
    <property type="match status" value="1"/>
</dbReference>
<organism evidence="3 4">
    <name type="scientific">Halorhabdus tiamatea SARL4B</name>
    <dbReference type="NCBI Taxonomy" id="1033806"/>
    <lineage>
        <taxon>Archaea</taxon>
        <taxon>Methanobacteriati</taxon>
        <taxon>Methanobacteriota</taxon>
        <taxon>Stenosarchaea group</taxon>
        <taxon>Halobacteria</taxon>
        <taxon>Halobacteriales</taxon>
        <taxon>Haloarculaceae</taxon>
        <taxon>Halorhabdus</taxon>
    </lineage>
</organism>
<evidence type="ECO:0000313" key="5">
    <source>
        <dbReference type="Proteomes" id="UP000015381"/>
    </source>
</evidence>
<dbReference type="PANTHER" id="PTHR46229:SF2">
    <property type="entry name" value="BOLA-LIKE PROTEIN 1"/>
    <property type="match status" value="1"/>
</dbReference>
<dbReference type="eggNOG" id="arCOG04647">
    <property type="taxonomic scope" value="Archaea"/>
</dbReference>